<organism evidence="1">
    <name type="scientific">Timema californicum</name>
    <name type="common">California timema</name>
    <name type="synonym">Walking stick</name>
    <dbReference type="NCBI Taxonomy" id="61474"/>
    <lineage>
        <taxon>Eukaryota</taxon>
        <taxon>Metazoa</taxon>
        <taxon>Ecdysozoa</taxon>
        <taxon>Arthropoda</taxon>
        <taxon>Hexapoda</taxon>
        <taxon>Insecta</taxon>
        <taxon>Pterygota</taxon>
        <taxon>Neoptera</taxon>
        <taxon>Polyneoptera</taxon>
        <taxon>Phasmatodea</taxon>
        <taxon>Timematodea</taxon>
        <taxon>Timematoidea</taxon>
        <taxon>Timematidae</taxon>
        <taxon>Timema</taxon>
    </lineage>
</organism>
<dbReference type="AlphaFoldDB" id="A0A7R9P4W9"/>
<proteinExistence type="predicted"/>
<sequence length="63" mass="7095">MMDGTLLYERVPNKPEAEKAALNNISPTLLKRRAYEEVNGMDGLPVLNNVKSNQLSQFTDFLV</sequence>
<dbReference type="EMBL" id="OE179794">
    <property type="protein sequence ID" value="CAD7569754.1"/>
    <property type="molecule type" value="Genomic_DNA"/>
</dbReference>
<accession>A0A7R9P4W9</accession>
<name>A0A7R9P4W9_TIMCA</name>
<reference evidence="1" key="1">
    <citation type="submission" date="2020-11" db="EMBL/GenBank/DDBJ databases">
        <authorList>
            <person name="Tran Van P."/>
        </authorList>
    </citation>
    <scope>NUCLEOTIDE SEQUENCE</scope>
</reference>
<gene>
    <name evidence="1" type="ORF">TCMB3V08_LOCUS2481</name>
</gene>
<evidence type="ECO:0000313" key="1">
    <source>
        <dbReference type="EMBL" id="CAD7569754.1"/>
    </source>
</evidence>
<protein>
    <submittedName>
        <fullName evidence="1">(California timema) hypothetical protein</fullName>
    </submittedName>
</protein>